<feature type="compositionally biased region" description="Polar residues" evidence="19">
    <location>
        <begin position="147"/>
        <end position="159"/>
    </location>
</feature>
<keyword evidence="9 17" id="KW-0863">Zinc-finger</keyword>
<dbReference type="GO" id="GO:0061630">
    <property type="term" value="F:ubiquitin protein ligase activity"/>
    <property type="evidence" value="ECO:0007669"/>
    <property type="project" value="UniProtKB-EC"/>
</dbReference>
<dbReference type="CTD" id="56852"/>
<dbReference type="SMART" id="SM00184">
    <property type="entry name" value="RING"/>
    <property type="match status" value="1"/>
</dbReference>
<dbReference type="GO" id="GO:0005634">
    <property type="term" value="C:nucleus"/>
    <property type="evidence" value="ECO:0007669"/>
    <property type="project" value="UniProtKB-SubCell"/>
</dbReference>
<dbReference type="RefSeq" id="XP_024126917.1">
    <property type="nucleotide sequence ID" value="XM_024271149.2"/>
</dbReference>
<evidence type="ECO:0000313" key="23">
    <source>
        <dbReference type="Ensembl" id="ENSOMEP00000012595.1"/>
    </source>
</evidence>
<evidence type="ECO:0000256" key="17">
    <source>
        <dbReference type="PROSITE-ProRule" id="PRU00175"/>
    </source>
</evidence>
<protein>
    <recommendedName>
        <fullName evidence="5">RING-type E3 ubiquitin transferase</fullName>
        <ecNumber evidence="5">2.3.2.27</ecNumber>
    </recommendedName>
    <alternativeName>
        <fullName evidence="15 16">RING-type E3 ubiquitin transferase RAD18</fullName>
    </alternativeName>
</protein>
<evidence type="ECO:0000256" key="19">
    <source>
        <dbReference type="SAM" id="MobiDB-lite"/>
    </source>
</evidence>
<evidence type="ECO:0000256" key="15">
    <source>
        <dbReference type="ARBA" id="ARBA00031783"/>
    </source>
</evidence>
<keyword evidence="11" id="KW-0862">Zinc</keyword>
<evidence type="ECO:0000256" key="6">
    <source>
        <dbReference type="ARBA" id="ARBA00022679"/>
    </source>
</evidence>
<dbReference type="CDD" id="cd16529">
    <property type="entry name" value="RING-HC_RAD18"/>
    <property type="match status" value="1"/>
</dbReference>
<dbReference type="Ensembl" id="ENSOMET00000019973.1">
    <property type="protein sequence ID" value="ENSOMEP00000012595.1"/>
    <property type="gene ID" value="ENSOMEG00000014011.1"/>
</dbReference>
<keyword evidence="24" id="KW-1185">Reference proteome</keyword>
<dbReference type="GO" id="GO:0006301">
    <property type="term" value="P:DNA damage tolerance"/>
    <property type="evidence" value="ECO:0007669"/>
    <property type="project" value="InterPro"/>
</dbReference>
<dbReference type="InterPro" id="IPR001841">
    <property type="entry name" value="Znf_RING"/>
</dbReference>
<evidence type="ECO:0000259" key="21">
    <source>
        <dbReference type="PROSITE" id="PS50800"/>
    </source>
</evidence>
<dbReference type="FunFam" id="3.30.160.60:FF:000331">
    <property type="entry name" value="E3 ubiquitin-protein ligase RAD18"/>
    <property type="match status" value="1"/>
</dbReference>
<dbReference type="PROSITE" id="PS50089">
    <property type="entry name" value="ZF_RING_2"/>
    <property type="match status" value="1"/>
</dbReference>
<evidence type="ECO:0000313" key="24">
    <source>
        <dbReference type="Proteomes" id="UP000261560"/>
    </source>
</evidence>
<feature type="compositionally biased region" description="Basic and acidic residues" evidence="19">
    <location>
        <begin position="451"/>
        <end position="463"/>
    </location>
</feature>
<name>A0A3B3C452_ORYME</name>
<dbReference type="PANTHER" id="PTHR14134:SF2">
    <property type="entry name" value="E3 UBIQUITIN-PROTEIN LIGASE RAD18"/>
    <property type="match status" value="1"/>
</dbReference>
<reference evidence="23" key="2">
    <citation type="submission" date="2025-09" db="UniProtKB">
        <authorList>
            <consortium name="Ensembl"/>
        </authorList>
    </citation>
    <scope>IDENTIFICATION</scope>
</reference>
<dbReference type="Pfam" id="PF13923">
    <property type="entry name" value="zf-C3HC4_2"/>
    <property type="match status" value="1"/>
</dbReference>
<dbReference type="Gene3D" id="3.30.160.60">
    <property type="entry name" value="Classic Zinc Finger"/>
    <property type="match status" value="1"/>
</dbReference>
<dbReference type="GeneID" id="112145737"/>
<evidence type="ECO:0000256" key="14">
    <source>
        <dbReference type="ARBA" id="ARBA00023242"/>
    </source>
</evidence>
<evidence type="ECO:0000256" key="11">
    <source>
        <dbReference type="ARBA" id="ARBA00022833"/>
    </source>
</evidence>
<keyword evidence="6" id="KW-0808">Transferase</keyword>
<dbReference type="SMART" id="SM00734">
    <property type="entry name" value="ZnF_Rad18"/>
    <property type="match status" value="2"/>
</dbReference>
<dbReference type="PROSITE" id="PS50800">
    <property type="entry name" value="SAP"/>
    <property type="match status" value="1"/>
</dbReference>
<evidence type="ECO:0000256" key="5">
    <source>
        <dbReference type="ARBA" id="ARBA00012483"/>
    </source>
</evidence>
<dbReference type="SUPFAM" id="SSF57850">
    <property type="entry name" value="RING/U-box"/>
    <property type="match status" value="1"/>
</dbReference>
<dbReference type="Proteomes" id="UP000261560">
    <property type="component" value="Unplaced"/>
</dbReference>
<evidence type="ECO:0000256" key="13">
    <source>
        <dbReference type="ARBA" id="ARBA00023204"/>
    </source>
</evidence>
<evidence type="ECO:0000256" key="2">
    <source>
        <dbReference type="ARBA" id="ARBA00004123"/>
    </source>
</evidence>
<evidence type="ECO:0000256" key="1">
    <source>
        <dbReference type="ARBA" id="ARBA00000900"/>
    </source>
</evidence>
<keyword evidence="8 18" id="KW-0227">DNA damage</keyword>
<proteinExistence type="inferred from homology"/>
<dbReference type="SMART" id="SM00513">
    <property type="entry name" value="SAP"/>
    <property type="match status" value="1"/>
</dbReference>
<feature type="domain" description="RING-type" evidence="20">
    <location>
        <begin position="25"/>
        <end position="63"/>
    </location>
</feature>
<dbReference type="GO" id="GO:0008270">
    <property type="term" value="F:zinc ion binding"/>
    <property type="evidence" value="ECO:0007669"/>
    <property type="project" value="UniProtKB-KW"/>
</dbReference>
<keyword evidence="13 18" id="KW-0234">DNA repair</keyword>
<dbReference type="InterPro" id="IPR006642">
    <property type="entry name" value="Rad18_UBZ4"/>
</dbReference>
<dbReference type="OrthoDB" id="9049620at2759"/>
<feature type="compositionally biased region" description="Low complexity" evidence="19">
    <location>
        <begin position="428"/>
        <end position="446"/>
    </location>
</feature>
<comment type="pathway">
    <text evidence="3">Protein modification; protein ubiquitination.</text>
</comment>
<dbReference type="GO" id="GO:0006281">
    <property type="term" value="P:DNA repair"/>
    <property type="evidence" value="ECO:0007669"/>
    <property type="project" value="UniProtKB-KW"/>
</dbReference>
<evidence type="ECO:0000256" key="18">
    <source>
        <dbReference type="PROSITE-ProRule" id="PRU01256"/>
    </source>
</evidence>
<dbReference type="GeneTree" id="ENSGT00390000011230"/>
<evidence type="ECO:0000256" key="10">
    <source>
        <dbReference type="ARBA" id="ARBA00022786"/>
    </source>
</evidence>
<dbReference type="Pfam" id="PF02037">
    <property type="entry name" value="SAP"/>
    <property type="match status" value="1"/>
</dbReference>
<dbReference type="GO" id="GO:0097505">
    <property type="term" value="C:Rad6-Rad18 complex"/>
    <property type="evidence" value="ECO:0007669"/>
    <property type="project" value="TreeGrafter"/>
</dbReference>
<comment type="catalytic activity">
    <reaction evidence="1">
        <text>S-ubiquitinyl-[E2 ubiquitin-conjugating enzyme]-L-cysteine + [acceptor protein]-L-lysine = [E2 ubiquitin-conjugating enzyme]-L-cysteine + N(6)-ubiquitinyl-[acceptor protein]-L-lysine.</text>
        <dbReference type="EC" id="2.3.2.27"/>
    </reaction>
</comment>
<feature type="domain" description="SAP" evidence="21">
    <location>
        <begin position="262"/>
        <end position="296"/>
    </location>
</feature>
<evidence type="ECO:0000256" key="3">
    <source>
        <dbReference type="ARBA" id="ARBA00004906"/>
    </source>
</evidence>
<comment type="subcellular location">
    <subcellularLocation>
        <location evidence="2">Nucleus</location>
    </subcellularLocation>
</comment>
<dbReference type="InterPro" id="IPR003034">
    <property type="entry name" value="SAP_dom"/>
</dbReference>
<keyword evidence="7" id="KW-0479">Metal-binding</keyword>
<dbReference type="GO" id="GO:0003697">
    <property type="term" value="F:single-stranded DNA binding"/>
    <property type="evidence" value="ECO:0007669"/>
    <property type="project" value="InterPro"/>
</dbReference>
<evidence type="ECO:0000256" key="9">
    <source>
        <dbReference type="ARBA" id="ARBA00022771"/>
    </source>
</evidence>
<feature type="region of interest" description="Disordered" evidence="19">
    <location>
        <begin position="97"/>
        <end position="179"/>
    </location>
</feature>
<dbReference type="GO" id="GO:0006513">
    <property type="term" value="P:protein monoubiquitination"/>
    <property type="evidence" value="ECO:0007669"/>
    <property type="project" value="InterPro"/>
</dbReference>
<dbReference type="PROSITE" id="PS51908">
    <property type="entry name" value="ZF_UBZ4"/>
    <property type="match status" value="1"/>
</dbReference>
<feature type="region of interest" description="Disordered" evidence="19">
    <location>
        <begin position="371"/>
        <end position="487"/>
    </location>
</feature>
<dbReference type="UniPathway" id="UPA00143"/>
<evidence type="ECO:0000256" key="12">
    <source>
        <dbReference type="ARBA" id="ARBA00023125"/>
    </source>
</evidence>
<evidence type="ECO:0000259" key="20">
    <source>
        <dbReference type="PROSITE" id="PS50089"/>
    </source>
</evidence>
<dbReference type="EC" id="2.3.2.27" evidence="5"/>
<dbReference type="InterPro" id="IPR017907">
    <property type="entry name" value="Znf_RING_CS"/>
</dbReference>
<dbReference type="PANTHER" id="PTHR14134">
    <property type="entry name" value="E3 UBIQUITIN-PROTEIN LIGASE RAD18"/>
    <property type="match status" value="1"/>
</dbReference>
<dbReference type="PROSITE" id="PS00518">
    <property type="entry name" value="ZF_RING_1"/>
    <property type="match status" value="1"/>
</dbReference>
<evidence type="ECO:0000259" key="22">
    <source>
        <dbReference type="PROSITE" id="PS51908"/>
    </source>
</evidence>
<dbReference type="AlphaFoldDB" id="A0A3B3C452"/>
<evidence type="ECO:0000256" key="7">
    <source>
        <dbReference type="ARBA" id="ARBA00022723"/>
    </source>
</evidence>
<feature type="compositionally biased region" description="Low complexity" evidence="19">
    <location>
        <begin position="394"/>
        <end position="409"/>
    </location>
</feature>
<keyword evidence="10" id="KW-0833">Ubl conjugation pathway</keyword>
<accession>A0A3B3C452</accession>
<keyword evidence="12" id="KW-0238">DNA-binding</keyword>
<evidence type="ECO:0000256" key="8">
    <source>
        <dbReference type="ARBA" id="ARBA00022763"/>
    </source>
</evidence>
<feature type="domain" description="UBZ4-type" evidence="22">
    <location>
        <begin position="214"/>
        <end position="241"/>
    </location>
</feature>
<keyword evidence="14" id="KW-0539">Nucleus</keyword>
<dbReference type="STRING" id="30732.ENSOMEP00000012595"/>
<dbReference type="Gene3D" id="3.30.40.10">
    <property type="entry name" value="Zinc/RING finger domain, C3HC4 (zinc finger)"/>
    <property type="match status" value="1"/>
</dbReference>
<reference evidence="23" key="1">
    <citation type="submission" date="2025-08" db="UniProtKB">
        <authorList>
            <consortium name="Ensembl"/>
        </authorList>
    </citation>
    <scope>IDENTIFICATION</scope>
</reference>
<comment type="similarity">
    <text evidence="4">Belongs to the RAD18 family.</text>
</comment>
<dbReference type="PaxDb" id="30732-ENSOMEP00000012595"/>
<sequence length="487" mass="54227">MAHHIEADLPASLACLKNVDSLLRCPICFDYVNISMMTKCSHNFCSLCIRKFLSYKLQCPVCNTSMTEQDLRNNRLLDELSVNFQIARQQLLKAHFDSPPISPKTPASAAKCQTPREKGHKPTSSVLSRFFQKKVKSPPCKEDVQPRESQAAQPGNSRNADVHTGQPRTSAVIKEEPMDVEDSSTLTFIPIKHEDVASHTTNPSPSKDVKPVIKVECPVCSVSVPQHFINKHLDSCLTRGEKKESLRSSLGRGRRPMAKLVYNLLSMQELRRRLKECQLSAQGSRDQLIRRHQDFVQLFNAECDSLNPKSAEEIAKEVEANEKARSQLQGKIKPVMVFSKNQSVEEIEEIHSNYRKQHSSDFSRLIAQVRGRLGSSRQRGDAPGGSERREAVQESHSSAEAAEPPSHVVVKVEDEEVDENRSAAGFELSSSPALSDVSISSSVSDIFGPESPRKFDRDPEKIPVPKRTSGSRGGDGTPLTGKRRRKS</sequence>
<evidence type="ECO:0000256" key="16">
    <source>
        <dbReference type="ARBA" id="ARBA00082369"/>
    </source>
</evidence>
<organism evidence="23 24">
    <name type="scientific">Oryzias melastigma</name>
    <name type="common">Marine medaka</name>
    <dbReference type="NCBI Taxonomy" id="30732"/>
    <lineage>
        <taxon>Eukaryota</taxon>
        <taxon>Metazoa</taxon>
        <taxon>Chordata</taxon>
        <taxon>Craniata</taxon>
        <taxon>Vertebrata</taxon>
        <taxon>Euteleostomi</taxon>
        <taxon>Actinopterygii</taxon>
        <taxon>Neopterygii</taxon>
        <taxon>Teleostei</taxon>
        <taxon>Neoteleostei</taxon>
        <taxon>Acanthomorphata</taxon>
        <taxon>Ovalentaria</taxon>
        <taxon>Atherinomorphae</taxon>
        <taxon>Beloniformes</taxon>
        <taxon>Adrianichthyidae</taxon>
        <taxon>Oryziinae</taxon>
        <taxon>Oryzias</taxon>
    </lineage>
</organism>
<dbReference type="FunFam" id="3.30.40.10:FF:000172">
    <property type="entry name" value="E3 ubiquitin-protein ligase RAD18"/>
    <property type="match status" value="1"/>
</dbReference>
<dbReference type="InterPro" id="IPR013083">
    <property type="entry name" value="Znf_RING/FYVE/PHD"/>
</dbReference>
<evidence type="ECO:0000256" key="4">
    <source>
        <dbReference type="ARBA" id="ARBA00009506"/>
    </source>
</evidence>
<dbReference type="KEGG" id="oml:112145737"/>
<dbReference type="InterPro" id="IPR039577">
    <property type="entry name" value="Rad18"/>
</dbReference>